<feature type="compositionally biased region" description="Basic and acidic residues" evidence="1">
    <location>
        <begin position="326"/>
        <end position="337"/>
    </location>
</feature>
<feature type="compositionally biased region" description="Basic and acidic residues" evidence="1">
    <location>
        <begin position="599"/>
        <end position="614"/>
    </location>
</feature>
<dbReference type="Proteomes" id="UP000075225">
    <property type="component" value="Unassembled WGS sequence"/>
</dbReference>
<feature type="compositionally biased region" description="Basic and acidic residues" evidence="1">
    <location>
        <begin position="650"/>
        <end position="660"/>
    </location>
</feature>
<feature type="compositionally biased region" description="Acidic residues" evidence="1">
    <location>
        <begin position="310"/>
        <end position="324"/>
    </location>
</feature>
<gene>
    <name evidence="2" type="ORF">TGPRC2_360850</name>
</gene>
<feature type="compositionally biased region" description="Basic and acidic residues" evidence="1">
    <location>
        <begin position="526"/>
        <end position="554"/>
    </location>
</feature>
<feature type="region of interest" description="Disordered" evidence="1">
    <location>
        <begin position="52"/>
        <end position="72"/>
    </location>
</feature>
<reference evidence="3" key="1">
    <citation type="submission" date="2016-03" db="EMBL/GenBank/DDBJ databases">
        <authorList>
            <person name="Sibley D."/>
            <person name="Venepally P."/>
            <person name="Karamycheva S."/>
            <person name="Hadjithomas M."/>
            <person name="Khan A."/>
            <person name="Brunk B."/>
            <person name="Roos D."/>
            <person name="Caler E."/>
            <person name="Lorenzi H."/>
        </authorList>
    </citation>
    <scope>NUCLEOTIDE SEQUENCE [LARGE SCALE GENOMIC DNA]</scope>
    <source>
        <strain evidence="3">TgCatPRC2</strain>
    </source>
</reference>
<feature type="compositionally biased region" description="Low complexity" evidence="1">
    <location>
        <begin position="91"/>
        <end position="103"/>
    </location>
</feature>
<dbReference type="OrthoDB" id="392870at2759"/>
<feature type="compositionally biased region" description="Basic and acidic residues" evidence="1">
    <location>
        <begin position="264"/>
        <end position="274"/>
    </location>
</feature>
<feature type="compositionally biased region" description="Acidic residues" evidence="1">
    <location>
        <begin position="349"/>
        <end position="363"/>
    </location>
</feature>
<accession>A0A151H1T3</accession>
<evidence type="ECO:0000256" key="1">
    <source>
        <dbReference type="SAM" id="MobiDB-lite"/>
    </source>
</evidence>
<dbReference type="AlphaFoldDB" id="A0A151H1T3"/>
<comment type="caution">
    <text evidence="2">The sequence shown here is derived from an EMBL/GenBank/DDBJ whole genome shotgun (WGS) entry which is preliminary data.</text>
</comment>
<evidence type="ECO:0000313" key="3">
    <source>
        <dbReference type="Proteomes" id="UP000075225"/>
    </source>
</evidence>
<evidence type="ECO:0000313" key="2">
    <source>
        <dbReference type="EMBL" id="KYK63318.1"/>
    </source>
</evidence>
<feature type="compositionally biased region" description="Acidic residues" evidence="1">
    <location>
        <begin position="275"/>
        <end position="297"/>
    </location>
</feature>
<feature type="region of interest" description="Disordered" evidence="1">
    <location>
        <begin position="237"/>
        <end position="883"/>
    </location>
</feature>
<feature type="compositionally biased region" description="Basic and acidic residues" evidence="1">
    <location>
        <begin position="446"/>
        <end position="464"/>
    </location>
</feature>
<feature type="region of interest" description="Disordered" evidence="1">
    <location>
        <begin position="91"/>
        <end position="200"/>
    </location>
</feature>
<name>A0A151H1T3_TOXGO</name>
<feature type="compositionally biased region" description="Basic and acidic residues" evidence="1">
    <location>
        <begin position="370"/>
        <end position="437"/>
    </location>
</feature>
<organism evidence="2 3">
    <name type="scientific">Toxoplasma gondii TgCatPRC2</name>
    <dbReference type="NCBI Taxonomy" id="1130821"/>
    <lineage>
        <taxon>Eukaryota</taxon>
        <taxon>Sar</taxon>
        <taxon>Alveolata</taxon>
        <taxon>Apicomplexa</taxon>
        <taxon>Conoidasida</taxon>
        <taxon>Coccidia</taxon>
        <taxon>Eucoccidiorida</taxon>
        <taxon>Eimeriorina</taxon>
        <taxon>Sarcocystidae</taxon>
        <taxon>Toxoplasma</taxon>
    </lineage>
</organism>
<dbReference type="EMBL" id="AHZP02002690">
    <property type="protein sequence ID" value="KYK63318.1"/>
    <property type="molecule type" value="Genomic_DNA"/>
</dbReference>
<protein>
    <submittedName>
        <fullName evidence="2">Rhoptry neck protein RON6</fullName>
    </submittedName>
</protein>
<feature type="compositionally biased region" description="Basic and acidic residues" evidence="1">
    <location>
        <begin position="237"/>
        <end position="254"/>
    </location>
</feature>
<feature type="compositionally biased region" description="Polar residues" evidence="1">
    <location>
        <begin position="132"/>
        <end position="142"/>
    </location>
</feature>
<sequence>MGGRATTSGARSLALPLLALFKPSFVLLFFLSSAVSSGLAGSRIADGVLLPAGQDRSRSAPPQIKPGVGHFGEGSHGLNISRTFLANSASTSLHSSSTGPSRSAAARLSSVHSVAPSSTPLSPSSLLRGSKASRSAFPSFSSLRKEKLSTSSAEKQGIVDNSFEDEGLEGRARKPRAPPAVDESLIDLSGHSDTPEMSPSAGVNDVLAPARILNPKQFARQLVAKVHTAFVQRDQRIAEDQKDGKENVEKERRQGSSALLGVDEQLKQADHGDVAADDGETGEIDVNEAEALIPDEESVGRSVFLQDAREFEDDDGEQDDDADDVSSSHDIRARDAHTFAFVQNTDQTEKEEAEGSSQEDDDMVGSNEETGSKSKSEGGDASEKEEKSEKGDTSERGDKSEKEDTTEKEEKSENGDTSERGDKSENGDTSEKEDQSGKGDTSQQGDKSEKEEKSEAADKSEADTSKNSSSAKAGVSEKFKSAAQPRSHLVHITTGYLPKIRAYRATVNPSHSRRRKKKKEGESEDTESKAHEKHREGEALPEPRDSEKESESKAEAAASHNEPGNEGDEAPGDSGDQERQAGGDSVPSHPGDNAVNESRSGDNRGEAGETREAENDAAVGHSEETGTGETPSAEGHHGEESGAETAVPSDPREEMGRAEARSANSPEENTAEATGGGAPPYREEVETIVQPYTDARQGGNNDASAASPVARHDYTEGSQASPASRPDDNARATGSDSSPVYREHAWSGEAPAGEGQQEYTGGAGYAAPVSHHDQTEASPARSVTTPEWSAQATGSDPQSGEGTARDQEHVDNASADRQNAEAEGNEAKSEGSPENNAQETHETGSEPQPGEGTARDQEHVDNASADRQNAEAEGNEAKSEGSP</sequence>
<dbReference type="VEuPathDB" id="ToxoDB:TGPRC2_360850"/>
<feature type="non-terminal residue" evidence="2">
    <location>
        <position position="883"/>
    </location>
</feature>
<feature type="compositionally biased region" description="Polar residues" evidence="1">
    <location>
        <begin position="781"/>
        <end position="801"/>
    </location>
</feature>
<proteinExistence type="predicted"/>
<feature type="compositionally biased region" description="Low complexity" evidence="1">
    <location>
        <begin position="116"/>
        <end position="127"/>
    </location>
</feature>
<feature type="compositionally biased region" description="Polar residues" evidence="1">
    <location>
        <begin position="662"/>
        <end position="672"/>
    </location>
</feature>